<evidence type="ECO:0000313" key="2">
    <source>
        <dbReference type="Proteomes" id="UP000245081"/>
    </source>
</evidence>
<dbReference type="SUPFAM" id="SSF56935">
    <property type="entry name" value="Porins"/>
    <property type="match status" value="1"/>
</dbReference>
<organism evidence="1 2">
    <name type="scientific">Novimethylophilus kurashikiensis</name>
    <dbReference type="NCBI Taxonomy" id="1825523"/>
    <lineage>
        <taxon>Bacteria</taxon>
        <taxon>Pseudomonadati</taxon>
        <taxon>Pseudomonadota</taxon>
        <taxon>Betaproteobacteria</taxon>
        <taxon>Nitrosomonadales</taxon>
        <taxon>Methylophilaceae</taxon>
        <taxon>Novimethylophilus</taxon>
    </lineage>
</organism>
<evidence type="ECO:0008006" key="3">
    <source>
        <dbReference type="Google" id="ProtNLM"/>
    </source>
</evidence>
<name>A0A2R5F8Y6_9PROT</name>
<dbReference type="EMBL" id="BDOQ01000009">
    <property type="protein sequence ID" value="GBG14657.1"/>
    <property type="molecule type" value="Genomic_DNA"/>
</dbReference>
<dbReference type="InterPro" id="IPR023614">
    <property type="entry name" value="Porin_dom_sf"/>
</dbReference>
<evidence type="ECO:0000313" key="1">
    <source>
        <dbReference type="EMBL" id="GBG14657.1"/>
    </source>
</evidence>
<gene>
    <name evidence="1" type="ORF">NMK_2256</name>
</gene>
<dbReference type="AlphaFoldDB" id="A0A2R5F8Y6"/>
<dbReference type="Proteomes" id="UP000245081">
    <property type="component" value="Unassembled WGS sequence"/>
</dbReference>
<keyword evidence="2" id="KW-1185">Reference proteome</keyword>
<reference evidence="1 2" key="1">
    <citation type="journal article" date="2018" name="Environ. Microbiol.">
        <title>Isolation and genomic characterization of Novimethylophilus kurashikiensis gen. nov. sp. nov., a new lanthanide-dependent methylotrophic species of Methylophilaceae.</title>
        <authorList>
            <person name="Lv H."/>
            <person name="Sahin N."/>
            <person name="Tani A."/>
        </authorList>
    </citation>
    <scope>NUCLEOTIDE SEQUENCE [LARGE SCALE GENOMIC DNA]</scope>
    <source>
        <strain evidence="1 2">La2-4</strain>
    </source>
</reference>
<dbReference type="RefSeq" id="WP_181376256.1">
    <property type="nucleotide sequence ID" value="NZ_BDOQ01000009.1"/>
</dbReference>
<proteinExistence type="predicted"/>
<dbReference type="Pfam" id="PF07642">
    <property type="entry name" value="BBP2"/>
    <property type="match status" value="1"/>
</dbReference>
<dbReference type="Gene3D" id="2.40.160.10">
    <property type="entry name" value="Porin"/>
    <property type="match status" value="1"/>
</dbReference>
<comment type="caution">
    <text evidence="1">The sequence shown here is derived from an EMBL/GenBank/DDBJ whole genome shotgun (WGS) entry which is preliminary data.</text>
</comment>
<protein>
    <recommendedName>
        <fullName evidence="3">Porin</fullName>
    </recommendedName>
</protein>
<dbReference type="InterPro" id="IPR011486">
    <property type="entry name" value="BBP2"/>
</dbReference>
<accession>A0A2R5F8Y6</accession>
<sequence>MSAVRFDKGVGILVLVAGLTPAAWADDYHLGQGYNVGNFNIAGYASVVADAPTHGTSKLMIDDLSLFITGRFNRYFNPFFEGELTEDALWQEGGSLFSDSKPRLVLERLYNDSYLTDYLSVRLGKMLTPIGEWNTIHAAPLVWTTTRPMTTYRGFNEYTSGIAVNYDAQDAKLPEVQLYWQPDGEMIPKPQRLIVREYVHAYGVHANWSLGLTDKIGLSIEHADVNASDESQTLYGLNARKTWGKFQLETEAHYTDLSGGNPSRARSNERGAYVLAAYSPTAQWSVMGRYEYFADREAASSSRNALVGVAYRPDPAMVWKLECVKNYGAVLDIETGVFASFSVLF</sequence>